<evidence type="ECO:0000313" key="2">
    <source>
        <dbReference type="Proteomes" id="UP000261032"/>
    </source>
</evidence>
<proteinExistence type="predicted"/>
<protein>
    <submittedName>
        <fullName evidence="1">Uncharacterized protein</fullName>
    </submittedName>
</protein>
<sequence>MDNSRNNLRTKTVTVEINMVEGKYELRTFMSYDINEKDLMECVFSMVNYAQKEFNITEPEFTDMFIAILLCIFAKEEDVKRIVDTMKTKIN</sequence>
<gene>
    <name evidence="1" type="ORF">DXB93_13115</name>
</gene>
<name>A0A3E3EAQ2_9FIRM</name>
<comment type="caution">
    <text evidence="1">The sequence shown here is derived from an EMBL/GenBank/DDBJ whole genome shotgun (WGS) entry which is preliminary data.</text>
</comment>
<evidence type="ECO:0000313" key="1">
    <source>
        <dbReference type="EMBL" id="RGD82932.1"/>
    </source>
</evidence>
<dbReference type="AlphaFoldDB" id="A0A3E3EAQ2"/>
<organism evidence="1 2">
    <name type="scientific">Thomasclavelia ramosa</name>
    <dbReference type="NCBI Taxonomy" id="1547"/>
    <lineage>
        <taxon>Bacteria</taxon>
        <taxon>Bacillati</taxon>
        <taxon>Bacillota</taxon>
        <taxon>Erysipelotrichia</taxon>
        <taxon>Erysipelotrichales</taxon>
        <taxon>Coprobacillaceae</taxon>
        <taxon>Thomasclavelia</taxon>
    </lineage>
</organism>
<dbReference type="EMBL" id="QUSL01000023">
    <property type="protein sequence ID" value="RGD82932.1"/>
    <property type="molecule type" value="Genomic_DNA"/>
</dbReference>
<accession>A0A3E3EAQ2</accession>
<dbReference type="Proteomes" id="UP000261032">
    <property type="component" value="Unassembled WGS sequence"/>
</dbReference>
<dbReference type="RefSeq" id="WP_117581996.1">
    <property type="nucleotide sequence ID" value="NZ_JAQEEX010000048.1"/>
</dbReference>
<reference evidence="1 2" key="1">
    <citation type="submission" date="2018-08" db="EMBL/GenBank/DDBJ databases">
        <title>A genome reference for cultivated species of the human gut microbiota.</title>
        <authorList>
            <person name="Zou Y."/>
            <person name="Xue W."/>
            <person name="Luo G."/>
        </authorList>
    </citation>
    <scope>NUCLEOTIDE SEQUENCE [LARGE SCALE GENOMIC DNA]</scope>
    <source>
        <strain evidence="1 2">OM06-4</strain>
    </source>
</reference>